<comment type="caution">
    <text evidence="1">The sequence shown here is derived from an EMBL/GenBank/DDBJ whole genome shotgun (WGS) entry which is preliminary data.</text>
</comment>
<accession>A0ABV9KPU3</accession>
<evidence type="ECO:0000313" key="1">
    <source>
        <dbReference type="EMBL" id="MFC4671691.1"/>
    </source>
</evidence>
<organism evidence="1 2">
    <name type="scientific">Seohaeicola nanhaiensis</name>
    <dbReference type="NCBI Taxonomy" id="1387282"/>
    <lineage>
        <taxon>Bacteria</taxon>
        <taxon>Pseudomonadati</taxon>
        <taxon>Pseudomonadota</taxon>
        <taxon>Alphaproteobacteria</taxon>
        <taxon>Rhodobacterales</taxon>
        <taxon>Roseobacteraceae</taxon>
        <taxon>Seohaeicola</taxon>
    </lineage>
</organism>
<dbReference type="Proteomes" id="UP001595973">
    <property type="component" value="Unassembled WGS sequence"/>
</dbReference>
<proteinExistence type="predicted"/>
<evidence type="ECO:0000313" key="2">
    <source>
        <dbReference type="Proteomes" id="UP001595973"/>
    </source>
</evidence>
<gene>
    <name evidence="1" type="ORF">ACFO5X_24280</name>
</gene>
<keyword evidence="2" id="KW-1185">Reference proteome</keyword>
<sequence>MNDDDEELVAAVKRDFWSRLEAVEQRVSAAQESVVAKLFLEKVTDVAVSDWVAERSSPAAVKCELRQIRRFAELGKIAMAWGRLRRLEDEVLYVWSLVSWKTLGRGVLQVKAGQVGGAMRKGQLGENTAAVLERMAELIPGQTVSGAAAIAAKEGIGTSQAANKKLWDRHKK</sequence>
<protein>
    <recommendedName>
        <fullName evidence="3">DUF222 domain-containing protein</fullName>
    </recommendedName>
</protein>
<dbReference type="RefSeq" id="WP_380722492.1">
    <property type="nucleotide sequence ID" value="NZ_JBHSGI010000034.1"/>
</dbReference>
<name>A0ABV9KPU3_9RHOB</name>
<reference evidence="2" key="1">
    <citation type="journal article" date="2019" name="Int. J. Syst. Evol. Microbiol.">
        <title>The Global Catalogue of Microorganisms (GCM) 10K type strain sequencing project: providing services to taxonomists for standard genome sequencing and annotation.</title>
        <authorList>
            <consortium name="The Broad Institute Genomics Platform"/>
            <consortium name="The Broad Institute Genome Sequencing Center for Infectious Disease"/>
            <person name="Wu L."/>
            <person name="Ma J."/>
        </authorList>
    </citation>
    <scope>NUCLEOTIDE SEQUENCE [LARGE SCALE GENOMIC DNA]</scope>
    <source>
        <strain evidence="2">CGMCC 4.7283</strain>
    </source>
</reference>
<evidence type="ECO:0008006" key="3">
    <source>
        <dbReference type="Google" id="ProtNLM"/>
    </source>
</evidence>
<dbReference type="EMBL" id="JBHSGI010000034">
    <property type="protein sequence ID" value="MFC4671691.1"/>
    <property type="molecule type" value="Genomic_DNA"/>
</dbReference>